<protein>
    <submittedName>
        <fullName evidence="3">Metal-dependent hydrolase</fullName>
    </submittedName>
</protein>
<dbReference type="Pfam" id="PF12706">
    <property type="entry name" value="Lactamase_B_2"/>
    <property type="match status" value="1"/>
</dbReference>
<feature type="compositionally biased region" description="Pro residues" evidence="1">
    <location>
        <begin position="346"/>
        <end position="357"/>
    </location>
</feature>
<feature type="region of interest" description="Disordered" evidence="1">
    <location>
        <begin position="1"/>
        <end position="21"/>
    </location>
</feature>
<dbReference type="PANTHER" id="PTHR15032:SF4">
    <property type="entry name" value="N-ACYL-PHOSPHATIDYLETHANOLAMINE-HYDROLYZING PHOSPHOLIPASE D"/>
    <property type="match status" value="1"/>
</dbReference>
<dbReference type="InterPro" id="IPR001279">
    <property type="entry name" value="Metallo-B-lactamas"/>
</dbReference>
<dbReference type="AlphaFoldDB" id="A0A1J5RGQ2"/>
<proteinExistence type="predicted"/>
<name>A0A1J5RGQ2_9ZZZZ</name>
<feature type="compositionally biased region" description="Basic and acidic residues" evidence="1">
    <location>
        <begin position="7"/>
        <end position="21"/>
    </location>
</feature>
<gene>
    <name evidence="3" type="ORF">GALL_234420</name>
</gene>
<dbReference type="InterPro" id="IPR036866">
    <property type="entry name" value="RibonucZ/Hydroxyglut_hydro"/>
</dbReference>
<reference evidence="3" key="1">
    <citation type="submission" date="2016-10" db="EMBL/GenBank/DDBJ databases">
        <title>Sequence of Gallionella enrichment culture.</title>
        <authorList>
            <person name="Poehlein A."/>
            <person name="Muehling M."/>
            <person name="Daniel R."/>
        </authorList>
    </citation>
    <scope>NUCLEOTIDE SEQUENCE</scope>
</reference>
<accession>A0A1J5RGQ2</accession>
<keyword evidence="3" id="KW-0378">Hydrolase</keyword>
<sequence length="357" mass="38634">MRARRFPPSDHCDGRRFFNPDGQADHGLGDLLRWQLSRRPQPWSRVAAVAAPAPAPAAGVDDGMTVTYLGQASFLIQCPGLNLLTDPIFSRRASPLSWLGPERVRPPALTLDQLPPIQAVLLSHNHYDHMDLPSLRQLRRRWAPVIVTGLGNGAALAARGIPDAIELDWWQSWALGGGATVHFVPARHWSKRGLFDRRATLWGGHVLETAAGRLFFAGDTGYGGHFAAIRQRLGPPDLALLPIGAYAPRWFMAAQHMDPEDAVRAHLDLGAGLSVAMHFATFPLTDEGIDEPARRLEEERRRFGVAAEGFRVPAFGQPVSWRRAPVSGPPGPEGTARAASPGPDAASPPAPRPAGCG</sequence>
<feature type="region of interest" description="Disordered" evidence="1">
    <location>
        <begin position="319"/>
        <end position="357"/>
    </location>
</feature>
<dbReference type="EMBL" id="MLJW01000183">
    <property type="protein sequence ID" value="OIQ94586.1"/>
    <property type="molecule type" value="Genomic_DNA"/>
</dbReference>
<feature type="compositionally biased region" description="Low complexity" evidence="1">
    <location>
        <begin position="336"/>
        <end position="345"/>
    </location>
</feature>
<evidence type="ECO:0000256" key="1">
    <source>
        <dbReference type="SAM" id="MobiDB-lite"/>
    </source>
</evidence>
<dbReference type="GO" id="GO:0016787">
    <property type="term" value="F:hydrolase activity"/>
    <property type="evidence" value="ECO:0007669"/>
    <property type="project" value="UniProtKB-KW"/>
</dbReference>
<organism evidence="3">
    <name type="scientific">mine drainage metagenome</name>
    <dbReference type="NCBI Taxonomy" id="410659"/>
    <lineage>
        <taxon>unclassified sequences</taxon>
        <taxon>metagenomes</taxon>
        <taxon>ecological metagenomes</taxon>
    </lineage>
</organism>
<dbReference type="PANTHER" id="PTHR15032">
    <property type="entry name" value="N-ACYL-PHOSPHATIDYLETHANOLAMINE-HYDROLYZING PHOSPHOLIPASE D"/>
    <property type="match status" value="1"/>
</dbReference>
<evidence type="ECO:0000259" key="2">
    <source>
        <dbReference type="Pfam" id="PF12706"/>
    </source>
</evidence>
<dbReference type="Gene3D" id="3.60.15.10">
    <property type="entry name" value="Ribonuclease Z/Hydroxyacylglutathione hydrolase-like"/>
    <property type="match status" value="1"/>
</dbReference>
<dbReference type="SUPFAM" id="SSF56281">
    <property type="entry name" value="Metallo-hydrolase/oxidoreductase"/>
    <property type="match status" value="1"/>
</dbReference>
<comment type="caution">
    <text evidence="3">The sequence shown here is derived from an EMBL/GenBank/DDBJ whole genome shotgun (WGS) entry which is preliminary data.</text>
</comment>
<dbReference type="GO" id="GO:0005737">
    <property type="term" value="C:cytoplasm"/>
    <property type="evidence" value="ECO:0007669"/>
    <property type="project" value="TreeGrafter"/>
</dbReference>
<evidence type="ECO:0000313" key="3">
    <source>
        <dbReference type="EMBL" id="OIQ94586.1"/>
    </source>
</evidence>
<feature type="domain" description="Metallo-beta-lactamase" evidence="2">
    <location>
        <begin position="82"/>
        <end position="279"/>
    </location>
</feature>